<gene>
    <name evidence="1" type="ORF">V6N12_019253</name>
</gene>
<dbReference type="CDD" id="cd00600">
    <property type="entry name" value="Sm_like"/>
    <property type="match status" value="1"/>
</dbReference>
<comment type="caution">
    <text evidence="1">The sequence shown here is derived from an EMBL/GenBank/DDBJ whole genome shotgun (WGS) entry which is preliminary data.</text>
</comment>
<protein>
    <submittedName>
        <fullName evidence="1">Uncharacterized protein</fullName>
    </submittedName>
</protein>
<proteinExistence type="predicted"/>
<evidence type="ECO:0000313" key="2">
    <source>
        <dbReference type="Proteomes" id="UP001472677"/>
    </source>
</evidence>
<keyword evidence="2" id="KW-1185">Reference proteome</keyword>
<accession>A0ABR2C736</accession>
<name>A0ABR2C736_9ROSI</name>
<dbReference type="Proteomes" id="UP001472677">
    <property type="component" value="Unassembled WGS sequence"/>
</dbReference>
<organism evidence="1 2">
    <name type="scientific">Hibiscus sabdariffa</name>
    <name type="common">roselle</name>
    <dbReference type="NCBI Taxonomy" id="183260"/>
    <lineage>
        <taxon>Eukaryota</taxon>
        <taxon>Viridiplantae</taxon>
        <taxon>Streptophyta</taxon>
        <taxon>Embryophyta</taxon>
        <taxon>Tracheophyta</taxon>
        <taxon>Spermatophyta</taxon>
        <taxon>Magnoliopsida</taxon>
        <taxon>eudicotyledons</taxon>
        <taxon>Gunneridae</taxon>
        <taxon>Pentapetalae</taxon>
        <taxon>rosids</taxon>
        <taxon>malvids</taxon>
        <taxon>Malvales</taxon>
        <taxon>Malvaceae</taxon>
        <taxon>Malvoideae</taxon>
        <taxon>Hibiscus</taxon>
    </lineage>
</organism>
<dbReference type="EMBL" id="JBBPBM010000064">
    <property type="protein sequence ID" value="KAK8515205.1"/>
    <property type="molecule type" value="Genomic_DNA"/>
</dbReference>
<evidence type="ECO:0000313" key="1">
    <source>
        <dbReference type="EMBL" id="KAK8515205.1"/>
    </source>
</evidence>
<sequence>MACCKNAPETSGRTTPPVQIRYFEDDDAKARHQALKGRQTLPEKGFIFKEASPESFPANVMVTITMHKWERFVTHLGTVDPQQKINVTLVQEFYAHLTSPTQSSVYVRGEHIQFTAAKINKFYGL</sequence>
<reference evidence="1 2" key="1">
    <citation type="journal article" date="2024" name="G3 (Bethesda)">
        <title>Genome assembly of Hibiscus sabdariffa L. provides insights into metabolisms of medicinal natural products.</title>
        <authorList>
            <person name="Kim T."/>
        </authorList>
    </citation>
    <scope>NUCLEOTIDE SEQUENCE [LARGE SCALE GENOMIC DNA]</scope>
    <source>
        <strain evidence="1">TK-2024</strain>
        <tissue evidence="1">Old leaves</tissue>
    </source>
</reference>